<accession>A0A0F9BD47</accession>
<dbReference type="PANTHER" id="PTHR45947">
    <property type="entry name" value="SULFOQUINOVOSYL TRANSFERASE SQD2"/>
    <property type="match status" value="1"/>
</dbReference>
<dbReference type="PANTHER" id="PTHR45947:SF3">
    <property type="entry name" value="SULFOQUINOVOSYL TRANSFERASE SQD2"/>
    <property type="match status" value="1"/>
</dbReference>
<dbReference type="InterPro" id="IPR050194">
    <property type="entry name" value="Glycosyltransferase_grp1"/>
</dbReference>
<dbReference type="SUPFAM" id="SSF53756">
    <property type="entry name" value="UDP-Glycosyltransferase/glycogen phosphorylase"/>
    <property type="match status" value="1"/>
</dbReference>
<evidence type="ECO:0000259" key="1">
    <source>
        <dbReference type="Pfam" id="PF00534"/>
    </source>
</evidence>
<dbReference type="CDD" id="cd03801">
    <property type="entry name" value="GT4_PimA-like"/>
    <property type="match status" value="1"/>
</dbReference>
<dbReference type="AlphaFoldDB" id="A0A0F9BD47"/>
<dbReference type="Gene3D" id="3.40.50.2000">
    <property type="entry name" value="Glycogen Phosphorylase B"/>
    <property type="match status" value="1"/>
</dbReference>
<dbReference type="Pfam" id="PF00534">
    <property type="entry name" value="Glycos_transf_1"/>
    <property type="match status" value="1"/>
</dbReference>
<sequence>MDKDIFIAWELPYCDVCEKRCQVVVAQTKEELRKEFNIPQEFFVILSVGRHNLRKKFDLVIKAISKIKKIKPSLQLKYFLIGEGKETPNLQILATKLEVEEEVEFLGLCNNEHRNKFYKLSDLFIMPSITRGFDIEGFGIVFLEANYYKLPVIGTSTGGITEAIINGETGLLVEPNNLNSLVDKITQLIENKELRRCMGEKGYKRVITDFSWDNLIYQYIKVFSDVIREM</sequence>
<name>A0A0F9BD47_9ZZZZ</name>
<feature type="domain" description="Glycosyl transferase family 1" evidence="1">
    <location>
        <begin position="29"/>
        <end position="205"/>
    </location>
</feature>
<gene>
    <name evidence="2" type="ORF">LCGC14_2741770</name>
</gene>
<reference evidence="2" key="1">
    <citation type="journal article" date="2015" name="Nature">
        <title>Complex archaea that bridge the gap between prokaryotes and eukaryotes.</title>
        <authorList>
            <person name="Spang A."/>
            <person name="Saw J.H."/>
            <person name="Jorgensen S.L."/>
            <person name="Zaremba-Niedzwiedzka K."/>
            <person name="Martijn J."/>
            <person name="Lind A.E."/>
            <person name="van Eijk R."/>
            <person name="Schleper C."/>
            <person name="Guy L."/>
            <person name="Ettema T.J."/>
        </authorList>
    </citation>
    <scope>NUCLEOTIDE SEQUENCE</scope>
</reference>
<comment type="caution">
    <text evidence="2">The sequence shown here is derived from an EMBL/GenBank/DDBJ whole genome shotgun (WGS) entry which is preliminary data.</text>
</comment>
<evidence type="ECO:0000313" key="2">
    <source>
        <dbReference type="EMBL" id="KKK88574.1"/>
    </source>
</evidence>
<dbReference type="GO" id="GO:0016757">
    <property type="term" value="F:glycosyltransferase activity"/>
    <property type="evidence" value="ECO:0007669"/>
    <property type="project" value="InterPro"/>
</dbReference>
<dbReference type="InterPro" id="IPR001296">
    <property type="entry name" value="Glyco_trans_1"/>
</dbReference>
<proteinExistence type="predicted"/>
<protein>
    <recommendedName>
        <fullName evidence="1">Glycosyl transferase family 1 domain-containing protein</fullName>
    </recommendedName>
</protein>
<organism evidence="2">
    <name type="scientific">marine sediment metagenome</name>
    <dbReference type="NCBI Taxonomy" id="412755"/>
    <lineage>
        <taxon>unclassified sequences</taxon>
        <taxon>metagenomes</taxon>
        <taxon>ecological metagenomes</taxon>
    </lineage>
</organism>
<dbReference type="EMBL" id="LAZR01049892">
    <property type="protein sequence ID" value="KKK88574.1"/>
    <property type="molecule type" value="Genomic_DNA"/>
</dbReference>